<reference evidence="2 3" key="1">
    <citation type="submission" date="2016-05" db="EMBL/GenBank/DDBJ databases">
        <title>Genome sequencing reveals origins of a unique bacterial endosymbiosis in the earliest lineages of terrestrial Fungi.</title>
        <authorList>
            <consortium name="DOE Joint Genome Institute"/>
            <person name="Uehling J."/>
            <person name="Gryganskyi A."/>
            <person name="Hameed K."/>
            <person name="Tschaplinski T."/>
            <person name="Misztal P."/>
            <person name="Wu S."/>
            <person name="Desiro A."/>
            <person name="Vande Pol N."/>
            <person name="Du Z.-Y."/>
            <person name="Zienkiewicz A."/>
            <person name="Zienkiewicz K."/>
            <person name="Morin E."/>
            <person name="Tisserant E."/>
            <person name="Splivallo R."/>
            <person name="Hainaut M."/>
            <person name="Henrissat B."/>
            <person name="Ohm R."/>
            <person name="Kuo A."/>
            <person name="Yan J."/>
            <person name="Lipzen A."/>
            <person name="Nolan M."/>
            <person name="Labutti K."/>
            <person name="Barry K."/>
            <person name="Goldstein A."/>
            <person name="Labbe J."/>
            <person name="Schadt C."/>
            <person name="Tuskan G."/>
            <person name="Grigoriev I."/>
            <person name="Martin F."/>
            <person name="Vilgalys R."/>
            <person name="Bonito G."/>
        </authorList>
    </citation>
    <scope>NUCLEOTIDE SEQUENCE [LARGE SCALE GENOMIC DNA]</scope>
    <source>
        <strain evidence="2 3">AG-77</strain>
    </source>
</reference>
<accession>A0A197JNF0</accession>
<dbReference type="InterPro" id="IPR029063">
    <property type="entry name" value="SAM-dependent_MTases_sf"/>
</dbReference>
<dbReference type="Pfam" id="PF06080">
    <property type="entry name" value="DUF938"/>
    <property type="match status" value="1"/>
</dbReference>
<dbReference type="PANTHER" id="PTHR20974:SF0">
    <property type="entry name" value="UPF0585 PROTEIN CG18661"/>
    <property type="match status" value="1"/>
</dbReference>
<keyword evidence="3" id="KW-1185">Reference proteome</keyword>
<dbReference type="AlphaFoldDB" id="A0A197JNF0"/>
<evidence type="ECO:0000256" key="1">
    <source>
        <dbReference type="ARBA" id="ARBA00008308"/>
    </source>
</evidence>
<name>A0A197JNF0_9FUNG</name>
<gene>
    <name evidence="2" type="ORF">K457DRAFT_140397</name>
</gene>
<dbReference type="Gene3D" id="3.40.50.150">
    <property type="entry name" value="Vaccinia Virus protein VP39"/>
    <property type="match status" value="1"/>
</dbReference>
<proteinExistence type="inferred from homology"/>
<dbReference type="CDD" id="cd02440">
    <property type="entry name" value="AdoMet_MTases"/>
    <property type="match status" value="1"/>
</dbReference>
<dbReference type="Proteomes" id="UP000078512">
    <property type="component" value="Unassembled WGS sequence"/>
</dbReference>
<dbReference type="InterPro" id="IPR010342">
    <property type="entry name" value="DUF938"/>
</dbReference>
<dbReference type="SUPFAM" id="SSF53335">
    <property type="entry name" value="S-adenosyl-L-methionine-dependent methyltransferases"/>
    <property type="match status" value="1"/>
</dbReference>
<sequence length="312" mass="34643">MVSSLLLVRNNCRSLYNYSRLLLSPIVHNGGTGTRARTVATSVQVLATTGLVSPPQSKAVTNTNTNANATTTTAQVSQTEGAGFRQNCSEYVQMDRKVFFAAADRNKDVILDRLRPYLDTARQVLEVGSGSGQHTYHFSKSYPNVTFQPTEYDTALLASIDAYASDLLKEGHLIRPALELDATNSTHWKHVLQAGQEQGQKQEEQPCYDVVMTTNVFHISPWVVGQSIIRGAGRVLKPGGRFFIYGPFKRDGTFNTESNREFDKTLRGRDASWGVRDIEEIQAVAASSDVQLRLDQIVDMPSNNYMLSFIKQ</sequence>
<evidence type="ECO:0000313" key="2">
    <source>
        <dbReference type="EMBL" id="OAQ26493.1"/>
    </source>
</evidence>
<organism evidence="2 3">
    <name type="scientific">Linnemannia elongata AG-77</name>
    <dbReference type="NCBI Taxonomy" id="1314771"/>
    <lineage>
        <taxon>Eukaryota</taxon>
        <taxon>Fungi</taxon>
        <taxon>Fungi incertae sedis</taxon>
        <taxon>Mucoromycota</taxon>
        <taxon>Mortierellomycotina</taxon>
        <taxon>Mortierellomycetes</taxon>
        <taxon>Mortierellales</taxon>
        <taxon>Mortierellaceae</taxon>
        <taxon>Linnemannia</taxon>
    </lineage>
</organism>
<dbReference type="PANTHER" id="PTHR20974">
    <property type="entry name" value="UPF0585 PROTEIN CG18661"/>
    <property type="match status" value="1"/>
</dbReference>
<protein>
    <submittedName>
        <fullName evidence="2">DUF938-domain-containing protein</fullName>
    </submittedName>
</protein>
<evidence type="ECO:0000313" key="3">
    <source>
        <dbReference type="Proteomes" id="UP000078512"/>
    </source>
</evidence>
<comment type="similarity">
    <text evidence="1">Belongs to the UPF0585 family.</text>
</comment>
<dbReference type="OrthoDB" id="10258744at2759"/>
<dbReference type="EMBL" id="KV442066">
    <property type="protein sequence ID" value="OAQ26493.1"/>
    <property type="molecule type" value="Genomic_DNA"/>
</dbReference>